<dbReference type="Pfam" id="PF00596">
    <property type="entry name" value="Aldolase_II"/>
    <property type="match status" value="1"/>
</dbReference>
<dbReference type="EMBL" id="CACRTX010000012">
    <property type="protein sequence ID" value="VYU37777.1"/>
    <property type="molecule type" value="Genomic_DNA"/>
</dbReference>
<dbReference type="InterPro" id="IPR036409">
    <property type="entry name" value="Aldolase_II/adducin_N_sf"/>
</dbReference>
<keyword evidence="2 5" id="KW-0456">Lyase</keyword>
<name>A0A6N3EJF7_ENTCA</name>
<proteinExistence type="predicted"/>
<dbReference type="EMBL" id="JARQDV010000003">
    <property type="protein sequence ID" value="MDT2964609.1"/>
    <property type="molecule type" value="Genomic_DNA"/>
</dbReference>
<dbReference type="GO" id="GO:0019323">
    <property type="term" value="P:pentose catabolic process"/>
    <property type="evidence" value="ECO:0007669"/>
    <property type="project" value="TreeGrafter"/>
</dbReference>
<dbReference type="SMART" id="SM01007">
    <property type="entry name" value="Aldolase_II"/>
    <property type="match status" value="1"/>
</dbReference>
<dbReference type="EC" id="4.2.1.109" evidence="5"/>
<dbReference type="GO" id="GO:0016832">
    <property type="term" value="F:aldehyde-lyase activity"/>
    <property type="evidence" value="ECO:0007669"/>
    <property type="project" value="TreeGrafter"/>
</dbReference>
<dbReference type="GO" id="GO:0046872">
    <property type="term" value="F:metal ion binding"/>
    <property type="evidence" value="ECO:0007669"/>
    <property type="project" value="UniProtKB-KW"/>
</dbReference>
<organism evidence="5">
    <name type="scientific">Enterococcus casseliflavus</name>
    <name type="common">Enterococcus flavescens</name>
    <dbReference type="NCBI Taxonomy" id="37734"/>
    <lineage>
        <taxon>Bacteria</taxon>
        <taxon>Bacillati</taxon>
        <taxon>Bacillota</taxon>
        <taxon>Bacilli</taxon>
        <taxon>Lactobacillales</taxon>
        <taxon>Enterococcaceae</taxon>
        <taxon>Enterococcus</taxon>
    </lineage>
</organism>
<evidence type="ECO:0000256" key="1">
    <source>
        <dbReference type="ARBA" id="ARBA00022723"/>
    </source>
</evidence>
<feature type="domain" description="Class II aldolase/adducin N-terminal" evidence="3">
    <location>
        <begin position="8"/>
        <end position="194"/>
    </location>
</feature>
<reference evidence="4" key="2">
    <citation type="submission" date="2023-03" db="EMBL/GenBank/DDBJ databases">
        <authorList>
            <person name="Shen W."/>
            <person name="Cai J."/>
        </authorList>
    </citation>
    <scope>NUCLEOTIDE SEQUENCE</scope>
    <source>
        <strain evidence="4">K72-2</strain>
    </source>
</reference>
<evidence type="ECO:0000256" key="2">
    <source>
        <dbReference type="ARBA" id="ARBA00023239"/>
    </source>
</evidence>
<sequence>MDYLEERKFICKIAKSLFDRKLTDAAGGNISIKVSEDHFLMTPTLASVQYLWELEAAQILLVDKKLSLIEGTGRLTREINMHMSFYHSDPRIKAVIHAHPLNLMVYSCIGTDMPIVCENLRFGPDAIRCLDYAPATTEKLANFVGDYSQNMATNKERLPYGMLLREHGVIVGATNLAFANDYLERLETNAYVHLHSQALLQQGYEYYTDKTNVTYESHE</sequence>
<dbReference type="Proteomes" id="UP001268896">
    <property type="component" value="Unassembled WGS sequence"/>
</dbReference>
<evidence type="ECO:0000313" key="4">
    <source>
        <dbReference type="EMBL" id="MDT2964609.1"/>
    </source>
</evidence>
<dbReference type="PANTHER" id="PTHR22789">
    <property type="entry name" value="FUCULOSE PHOSPHATE ALDOLASE"/>
    <property type="match status" value="1"/>
</dbReference>
<keyword evidence="1" id="KW-0479">Metal-binding</keyword>
<accession>A0A6N3EJF7</accession>
<evidence type="ECO:0000259" key="3">
    <source>
        <dbReference type="SMART" id="SM01007"/>
    </source>
</evidence>
<dbReference type="InterPro" id="IPR050197">
    <property type="entry name" value="Aldolase_class_II_sugar_metab"/>
</dbReference>
<dbReference type="GO" id="GO:0005829">
    <property type="term" value="C:cytosol"/>
    <property type="evidence" value="ECO:0007669"/>
    <property type="project" value="TreeGrafter"/>
</dbReference>
<dbReference type="PANTHER" id="PTHR22789:SF0">
    <property type="entry name" value="3-OXO-TETRONATE 4-PHOSPHATE DECARBOXYLASE-RELATED"/>
    <property type="match status" value="1"/>
</dbReference>
<reference evidence="5" key="1">
    <citation type="submission" date="2019-11" db="EMBL/GenBank/DDBJ databases">
        <authorList>
            <person name="Feng L."/>
        </authorList>
    </citation>
    <scope>NUCLEOTIDE SEQUENCE</scope>
    <source>
        <strain evidence="5">ECasseliflavusLFYP2</strain>
    </source>
</reference>
<dbReference type="GO" id="GO:0046570">
    <property type="term" value="F:methylthioribulose 1-phosphate dehydratase activity"/>
    <property type="evidence" value="ECO:0007669"/>
    <property type="project" value="UniProtKB-EC"/>
</dbReference>
<dbReference type="RefSeq" id="WP_081117253.1">
    <property type="nucleotide sequence ID" value="NZ_CABHBI010000015.1"/>
</dbReference>
<dbReference type="AlphaFoldDB" id="A0A6N3EJF7"/>
<protein>
    <submittedName>
        <fullName evidence="4">Class II aldolase/adducin family protein</fullName>
    </submittedName>
    <submittedName>
        <fullName evidence="5">Methylthioribulose-1-phosphate dehydratase</fullName>
        <ecNumber evidence="5">4.2.1.109</ecNumber>
    </submittedName>
</protein>
<dbReference type="SUPFAM" id="SSF53639">
    <property type="entry name" value="AraD/HMP-PK domain-like"/>
    <property type="match status" value="1"/>
</dbReference>
<evidence type="ECO:0000313" key="5">
    <source>
        <dbReference type="EMBL" id="VYU37777.1"/>
    </source>
</evidence>
<gene>
    <name evidence="5" type="primary">mtnB</name>
    <name evidence="5" type="ORF">ECLFYP2_00134</name>
    <name evidence="4" type="ORF">P7I32_08295</name>
</gene>
<dbReference type="Gene3D" id="3.40.225.10">
    <property type="entry name" value="Class II aldolase/adducin N-terminal domain"/>
    <property type="match status" value="1"/>
</dbReference>
<dbReference type="InterPro" id="IPR001303">
    <property type="entry name" value="Aldolase_II/adducin_N"/>
</dbReference>